<accession>A0A915IVJ2</accession>
<protein>
    <submittedName>
        <fullName evidence="2">Uncharacterized protein</fullName>
    </submittedName>
</protein>
<dbReference type="AlphaFoldDB" id="A0A915IVJ2"/>
<proteinExistence type="predicted"/>
<name>A0A915IVJ2_ROMCU</name>
<sequence length="94" mass="10833">LSEFLVVKEGQLFIRLGVQKATTEHNTKVSASEQQTPTIRPCAFYAFYRETYPDLLSKIYDSQVLSNFFRAAFALTCFKCKLTFVMKKDSDFGR</sequence>
<evidence type="ECO:0000313" key="1">
    <source>
        <dbReference type="Proteomes" id="UP000887565"/>
    </source>
</evidence>
<reference evidence="2" key="1">
    <citation type="submission" date="2022-11" db="UniProtKB">
        <authorList>
            <consortium name="WormBaseParasite"/>
        </authorList>
    </citation>
    <scope>IDENTIFICATION</scope>
</reference>
<organism evidence="1 2">
    <name type="scientific">Romanomermis culicivorax</name>
    <name type="common">Nematode worm</name>
    <dbReference type="NCBI Taxonomy" id="13658"/>
    <lineage>
        <taxon>Eukaryota</taxon>
        <taxon>Metazoa</taxon>
        <taxon>Ecdysozoa</taxon>
        <taxon>Nematoda</taxon>
        <taxon>Enoplea</taxon>
        <taxon>Dorylaimia</taxon>
        <taxon>Mermithida</taxon>
        <taxon>Mermithoidea</taxon>
        <taxon>Mermithidae</taxon>
        <taxon>Romanomermis</taxon>
    </lineage>
</organism>
<dbReference type="Proteomes" id="UP000887565">
    <property type="component" value="Unplaced"/>
</dbReference>
<keyword evidence="1" id="KW-1185">Reference proteome</keyword>
<dbReference type="WBParaSite" id="nRc.2.0.1.t17826-RA">
    <property type="protein sequence ID" value="nRc.2.0.1.t17826-RA"/>
    <property type="gene ID" value="nRc.2.0.1.g17826"/>
</dbReference>
<evidence type="ECO:0000313" key="2">
    <source>
        <dbReference type="WBParaSite" id="nRc.2.0.1.t17826-RA"/>
    </source>
</evidence>